<dbReference type="Pfam" id="PF00941">
    <property type="entry name" value="FAD_binding_5"/>
    <property type="match status" value="1"/>
</dbReference>
<dbReference type="InterPro" id="IPR016167">
    <property type="entry name" value="FAD-bd_PCMH_sub1"/>
</dbReference>
<dbReference type="InterPro" id="IPR051312">
    <property type="entry name" value="Diverse_Substr_Oxidored"/>
</dbReference>
<organism evidence="3 4">
    <name type="scientific">Ferrimonas aestuarii</name>
    <dbReference type="NCBI Taxonomy" id="2569539"/>
    <lineage>
        <taxon>Bacteria</taxon>
        <taxon>Pseudomonadati</taxon>
        <taxon>Pseudomonadota</taxon>
        <taxon>Gammaproteobacteria</taxon>
        <taxon>Alteromonadales</taxon>
        <taxon>Ferrimonadaceae</taxon>
        <taxon>Ferrimonas</taxon>
    </lineage>
</organism>
<dbReference type="SUPFAM" id="SSF56176">
    <property type="entry name" value="FAD-binding/transporter-associated domain-like"/>
    <property type="match status" value="1"/>
</dbReference>
<dbReference type="InterPro" id="IPR036683">
    <property type="entry name" value="CO_DH_flav_C_dom_sf"/>
</dbReference>
<gene>
    <name evidence="3" type="ORF">FCL42_16700</name>
</gene>
<dbReference type="InterPro" id="IPR002346">
    <property type="entry name" value="Mopterin_DH_FAD-bd"/>
</dbReference>
<proteinExistence type="predicted"/>
<keyword evidence="4" id="KW-1185">Reference proteome</keyword>
<feature type="domain" description="FAD-binding PCMH-type" evidence="2">
    <location>
        <begin position="1"/>
        <end position="163"/>
    </location>
</feature>
<name>A0A4V5NVU2_9GAMM</name>
<reference evidence="3 4" key="1">
    <citation type="submission" date="2019-04" db="EMBL/GenBank/DDBJ databases">
        <authorList>
            <person name="Hwang J.C."/>
        </authorList>
    </citation>
    <scope>NUCLEOTIDE SEQUENCE [LARGE SCALE GENOMIC DNA]</scope>
    <source>
        <strain evidence="3 4">IMCC35002</strain>
    </source>
</reference>
<protein>
    <submittedName>
        <fullName evidence="3">Molybdopterin-dependent oxidoreductase FAD-binding subunit</fullName>
    </submittedName>
</protein>
<dbReference type="GO" id="GO:0071949">
    <property type="term" value="F:FAD binding"/>
    <property type="evidence" value="ECO:0007669"/>
    <property type="project" value="InterPro"/>
</dbReference>
<dbReference type="AlphaFoldDB" id="A0A4V5NVU2"/>
<evidence type="ECO:0000256" key="1">
    <source>
        <dbReference type="ARBA" id="ARBA00022827"/>
    </source>
</evidence>
<keyword evidence="1" id="KW-0285">Flavoprotein</keyword>
<dbReference type="EMBL" id="SWCJ01000016">
    <property type="protein sequence ID" value="TKB51859.1"/>
    <property type="molecule type" value="Genomic_DNA"/>
</dbReference>
<dbReference type="RefSeq" id="WP_136864570.1">
    <property type="nucleotide sequence ID" value="NZ_SWCJ01000016.1"/>
</dbReference>
<dbReference type="OrthoDB" id="6198291at2"/>
<dbReference type="Gene3D" id="3.30.465.10">
    <property type="match status" value="1"/>
</dbReference>
<dbReference type="InterPro" id="IPR016166">
    <property type="entry name" value="FAD-bd_PCMH"/>
</dbReference>
<dbReference type="Proteomes" id="UP000305675">
    <property type="component" value="Unassembled WGS sequence"/>
</dbReference>
<dbReference type="Gene3D" id="3.30.390.50">
    <property type="entry name" value="CO dehydrogenase flavoprotein, C-terminal domain"/>
    <property type="match status" value="1"/>
</dbReference>
<comment type="caution">
    <text evidence="3">The sequence shown here is derived from an EMBL/GenBank/DDBJ whole genome shotgun (WGS) entry which is preliminary data.</text>
</comment>
<keyword evidence="1" id="KW-0274">FAD</keyword>
<sequence length="260" mass="27645">MIKQYLQPTTVAEAIALKAEHGEQAFFLGGGSKANATPTKVVKPVAIATSGLNLSGIDTKDGALVLGAGTRLQSLLDHADVPTSLKAALRFIYSRHIRNQATLGGEIAAVQPERRLIPALVALQAQLELMQIDGQSLRIDMETYLQGQHHGLITAVILPEPEMICVNEQVTRSAAGLAVLTAAVSLPSGCDHPIIVIDGMAEQPLRLRDVETQGLADEALETAVADAIHPVEDLRGSVEYKKYIAGVVIADLLAQAQQEK</sequence>
<dbReference type="InterPro" id="IPR036318">
    <property type="entry name" value="FAD-bd_PCMH-like_sf"/>
</dbReference>
<dbReference type="PANTHER" id="PTHR42659:SF9">
    <property type="entry name" value="XANTHINE DEHYDROGENASE FAD-BINDING SUBUNIT XDHB-RELATED"/>
    <property type="match status" value="1"/>
</dbReference>
<dbReference type="SMART" id="SM01092">
    <property type="entry name" value="CO_deh_flav_C"/>
    <property type="match status" value="1"/>
</dbReference>
<dbReference type="InterPro" id="IPR016169">
    <property type="entry name" value="FAD-bd_PCMH_sub2"/>
</dbReference>
<accession>A0A4V5NVU2</accession>
<dbReference type="NCBIfam" id="TIGR03312">
    <property type="entry name" value="Se_sel_red_FAD"/>
    <property type="match status" value="1"/>
</dbReference>
<evidence type="ECO:0000313" key="3">
    <source>
        <dbReference type="EMBL" id="TKB51859.1"/>
    </source>
</evidence>
<evidence type="ECO:0000313" key="4">
    <source>
        <dbReference type="Proteomes" id="UP000305675"/>
    </source>
</evidence>
<dbReference type="GO" id="GO:0016491">
    <property type="term" value="F:oxidoreductase activity"/>
    <property type="evidence" value="ECO:0007669"/>
    <property type="project" value="InterPro"/>
</dbReference>
<dbReference type="InterPro" id="IPR017698">
    <property type="entry name" value="Molybdo-cont_Rdtase_FAD-bd_su"/>
</dbReference>
<dbReference type="PANTHER" id="PTHR42659">
    <property type="entry name" value="XANTHINE DEHYDROGENASE SUBUNIT C-RELATED"/>
    <property type="match status" value="1"/>
</dbReference>
<dbReference type="SUPFAM" id="SSF55447">
    <property type="entry name" value="CO dehydrogenase flavoprotein C-terminal domain-like"/>
    <property type="match status" value="1"/>
</dbReference>
<dbReference type="InterPro" id="IPR005107">
    <property type="entry name" value="CO_DH_flav_C"/>
</dbReference>
<dbReference type="PROSITE" id="PS51387">
    <property type="entry name" value="FAD_PCMH"/>
    <property type="match status" value="1"/>
</dbReference>
<dbReference type="Gene3D" id="3.30.43.10">
    <property type="entry name" value="Uridine Diphospho-n-acetylenolpyruvylglucosamine Reductase, domain 2"/>
    <property type="match status" value="1"/>
</dbReference>
<evidence type="ECO:0000259" key="2">
    <source>
        <dbReference type="PROSITE" id="PS51387"/>
    </source>
</evidence>